<protein>
    <recommendedName>
        <fullName evidence="9">VLIG-type G domain-containing protein</fullName>
    </recommendedName>
</protein>
<evidence type="ECO:0000256" key="6">
    <source>
        <dbReference type="ARBA" id="ARBA00023134"/>
    </source>
</evidence>
<dbReference type="InParanoid" id="A0A6I8N7C1"/>
<sequence length="2003" mass="231831">MSFKGKETKSLQTAIQLSLTMTGGPPGVDSVSHWKAGLVASNKTWCVIDRGQRLLPVWDLILSNHRKDFRDVLQVNHQLAEAYTDLTGISVEILEGEELQKAMEDMNALLDHVKAWEETEPKKQLLKVIDFKKRLKERTENDNLWINQCLPDERLQNFLIKIVSKYENSLAPDVNQIKSFMTCLLTPQEHCVENFPQLSSIIKWSFHLDEQQEMETFVCSLDDFLKVLQRVEDNIQETAHVPGTSMTSGKDTQRNATVNLSKSFRSLWKNLREMEQRDEEMLLLCIAINSGYSVEIGSFQGLLGIPEISFMKKEMKKALEKFLMLRNEDTCRAEAFLLLTGLTAAPEGKVWTSEEKMKKWELMKNHLGSSLSSEISDTISKYFSPHDWEALEGALKILIDKGYDPIADARLREMVVRELENVHQGQKQENTTTSESAALQSHANPQEGVPKQDFQELIRRLGLQKYFPRKMQRADFQVINDLFLGESQPDSESDLPFCILQKLMMLDCQARYLVCRSDEETISIDTPHLHLEKVSDILANIFGHTPVKLNDSPGPKQTHLHPMDVQMAIFHCADNFRQYMFSRLSACQFALPLLVPSPCSAQIEFPLWAFCQVKKEWQNYEKSDGKITNRKCNNKLIRQVKTPVVSFLRLGMSASSKSQILNALLSKQRHNIFFHRHCRNSSKNCLLLQGVAEISWYCPGGKEDDRFDCCVAFTNLRGNAKEHEKQIRFLQEITSVYVIFLSSADHDEKDRKVIEDLLCTLKTLILVWVDKEVVMNNNSETVKNIAIKNKNEAELITELTAQIKSAIDASKTFYSLDACAAVAQNLGFLLDEDEAECKEGKELAEKAVSLLKNKNFLENKDEFLPLQGDLWHRWCENDKQLTNLRESKDRSIEQHQSQTESKKLEIRHQQVQKAFPLNDLMKLVLSALYSQSGDTKLYFLHWLKVFIEELSSDHLTELHQDYHKMWSEMQTNKNCQKNLQSLAEKMRRSTFGLEHILREIGQIYEAVDETLLNQDRLILRLPQIVADLMLAGYPMELMDGDTSYVPLKWVTAVFGRLTETLKDKRLFVLSVLGLQSSGKSTLLNTMFGLQFAVSAGRCTRGAYMHLLKVEEKVREHLGFDFVLVIDTEGLRAPELASKPLNHDNKLATFVIGLGNLTVINIFGENPSEMQDILQIAVQAFLRMKQVRLSPSCVFVHQNVGGISAEEKTREGRRCLQQTLDKMAIIAGKEESYEVTGFNDVIRFNVNTHVHYFSHLWEGDPPMAPPNPSYSHNIQDLKSQILKPEKENQHHYPQVLRMTEFTVHFRELWKALLNENFVFSFKNSLEISAYNKLESQFSKWTWELRSHMLDVRHKLGIQIKNEKCLDINRSLIENQIEEKFKMTMDSFQVFFKEHDDHGLLVQWRASSEKKLLCFKQELVDDIYKQCKIFMTKTKHLILVAQKKQDYKDELLKRSKDLVVKFNNQNVSEPELREEFDKHWDKWIDELSAEKTLSEKHNIIHDMETFLRHHFQAVADIENRIQESSKWTCVPYERYEEGKKLQKIWSSIPFFGNSCSKDKLKKTTQLLEKQMYDYILEEELSGQDYSPHYFAEIVAKIKDTLETQSTETKFPTSYQTDVCLFLCHKATKRLNEMSNTFQKYNDPTTYLTSHRDDLFFSFQIYFQAAISSSVFADFLCNKLKEAIRYEIYEKTAKAIADQMKKSHPAFRSNRSKLEFYMLKSLAEEESLEKYNQYIYNPKYFMGEFIRKCVDEYVNQENPKLKGLLEENLKEFQDLGHSAIVESTEAIQHKRGNASMWLNEFHRILGDNLYVSRRELKTIEHHKITDLKIFKETMTKTLTDKLQKLKNDFATTDLDPFLSKPHEILHESLIGCSEQCPFCLALCTNTIPGHEGCHSVEIHRPVALSGAKWSGTDCLVIDFCSSLVASDSSIILGRKKIPVKNYREVGPAYAKWDIKPGTSALSYWKWFICRFQKDLEKDQNGKFEGKGKIPEQWKSLTKEKVMEELM</sequence>
<evidence type="ECO:0000256" key="8">
    <source>
        <dbReference type="SAM" id="MobiDB-lite"/>
    </source>
</evidence>
<dbReference type="Pfam" id="PF25974">
    <property type="entry name" value="URGCP_9th"/>
    <property type="match status" value="1"/>
</dbReference>
<dbReference type="Ensembl" id="ENSOANT00000060717.1">
    <property type="protein sequence ID" value="ENSOANP00000036862.1"/>
    <property type="gene ID" value="ENSOANG00000049790.1"/>
</dbReference>
<dbReference type="Pfam" id="PF25683">
    <property type="entry name" value="URGCP_GTPase"/>
    <property type="match status" value="1"/>
</dbReference>
<dbReference type="SUPFAM" id="SSF52540">
    <property type="entry name" value="P-loop containing nucleoside triphosphate hydrolases"/>
    <property type="match status" value="1"/>
</dbReference>
<keyword evidence="4" id="KW-0963">Cytoplasm</keyword>
<dbReference type="InterPro" id="IPR058641">
    <property type="entry name" value="GVIN1_dom"/>
</dbReference>
<dbReference type="GeneTree" id="ENSGT00940000154393"/>
<dbReference type="Pfam" id="PF25496">
    <property type="entry name" value="URGCP"/>
    <property type="match status" value="1"/>
</dbReference>
<feature type="domain" description="VLIG-type G" evidence="9">
    <location>
        <begin position="1063"/>
        <end position="1305"/>
    </location>
</feature>
<reference evidence="10 11" key="1">
    <citation type="journal article" date="2008" name="Nature">
        <title>Genome analysis of the platypus reveals unique signatures of evolution.</title>
        <authorList>
            <person name="Warren W.C."/>
            <person name="Hillier L.W."/>
            <person name="Marshall Graves J.A."/>
            <person name="Birney E."/>
            <person name="Ponting C.P."/>
            <person name="Grutzner F."/>
            <person name="Belov K."/>
            <person name="Miller W."/>
            <person name="Clarke L."/>
            <person name="Chinwalla A.T."/>
            <person name="Yang S.P."/>
            <person name="Heger A."/>
            <person name="Locke D.P."/>
            <person name="Miethke P."/>
            <person name="Waters P.D."/>
            <person name="Veyrunes F."/>
            <person name="Fulton L."/>
            <person name="Fulton B."/>
            <person name="Graves T."/>
            <person name="Wallis J."/>
            <person name="Puente X.S."/>
            <person name="Lopez-Otin C."/>
            <person name="Ordonez G.R."/>
            <person name="Eichler E.E."/>
            <person name="Chen L."/>
            <person name="Cheng Z."/>
            <person name="Deakin J.E."/>
            <person name="Alsop A."/>
            <person name="Thompson K."/>
            <person name="Kirby P."/>
            <person name="Papenfuss A.T."/>
            <person name="Wakefield M.J."/>
            <person name="Olender T."/>
            <person name="Lancet D."/>
            <person name="Huttley G.A."/>
            <person name="Smit A.F."/>
            <person name="Pask A."/>
            <person name="Temple-Smith P."/>
            <person name="Batzer M.A."/>
            <person name="Walker J.A."/>
            <person name="Konkel M.K."/>
            <person name="Harris R.S."/>
            <person name="Whittington C.M."/>
            <person name="Wong E.S."/>
            <person name="Gemmell N.J."/>
            <person name="Buschiazzo E."/>
            <person name="Vargas Jentzsch I.M."/>
            <person name="Merkel A."/>
            <person name="Schmitz J."/>
            <person name="Zemann A."/>
            <person name="Churakov G."/>
            <person name="Kriegs J.O."/>
            <person name="Brosius J."/>
            <person name="Murchison E.P."/>
            <person name="Sachidanandam R."/>
            <person name="Smith C."/>
            <person name="Hannon G.J."/>
            <person name="Tsend-Ayush E."/>
            <person name="McMillan D."/>
            <person name="Attenborough R."/>
            <person name="Rens W."/>
            <person name="Ferguson-Smith M."/>
            <person name="Lefevre C.M."/>
            <person name="Sharp J.A."/>
            <person name="Nicholas K.R."/>
            <person name="Ray D.A."/>
            <person name="Kube M."/>
            <person name="Reinhardt R."/>
            <person name="Pringle T.H."/>
            <person name="Taylor J."/>
            <person name="Jones R.C."/>
            <person name="Nixon B."/>
            <person name="Dacheux J.L."/>
            <person name="Niwa H."/>
            <person name="Sekita Y."/>
            <person name="Huang X."/>
            <person name="Stark A."/>
            <person name="Kheradpour P."/>
            <person name="Kellis M."/>
            <person name="Flicek P."/>
            <person name="Chen Y."/>
            <person name="Webber C."/>
            <person name="Hardison R."/>
            <person name="Nelson J."/>
            <person name="Hallsworth-Pepin K."/>
            <person name="Delehaunty K."/>
            <person name="Markovic C."/>
            <person name="Minx P."/>
            <person name="Feng Y."/>
            <person name="Kremitzki C."/>
            <person name="Mitreva M."/>
            <person name="Glasscock J."/>
            <person name="Wylie T."/>
            <person name="Wohldmann P."/>
            <person name="Thiru P."/>
            <person name="Nhan M.N."/>
            <person name="Pohl C.S."/>
            <person name="Smith S.M."/>
            <person name="Hou S."/>
            <person name="Nefedov M."/>
            <person name="de Jong P.J."/>
            <person name="Renfree M.B."/>
            <person name="Mardis E.R."/>
            <person name="Wilson R.K."/>
        </authorList>
    </citation>
    <scope>NUCLEOTIDE SEQUENCE [LARGE SCALE GENOMIC DNA]</scope>
    <source>
        <strain evidence="10 11">Glennie</strain>
    </source>
</reference>
<organism evidence="10 11">
    <name type="scientific">Ornithorhynchus anatinus</name>
    <name type="common">Duckbill platypus</name>
    <dbReference type="NCBI Taxonomy" id="9258"/>
    <lineage>
        <taxon>Eukaryota</taxon>
        <taxon>Metazoa</taxon>
        <taxon>Chordata</taxon>
        <taxon>Craniata</taxon>
        <taxon>Vertebrata</taxon>
        <taxon>Euteleostomi</taxon>
        <taxon>Mammalia</taxon>
        <taxon>Monotremata</taxon>
        <taxon>Ornithorhynchidae</taxon>
        <taxon>Ornithorhynchus</taxon>
    </lineage>
</organism>
<dbReference type="Gene3D" id="3.40.50.300">
    <property type="entry name" value="P-loop containing nucleotide triphosphate hydrolases"/>
    <property type="match status" value="1"/>
</dbReference>
<keyword evidence="11" id="KW-1185">Reference proteome</keyword>
<dbReference type="GO" id="GO:0005634">
    <property type="term" value="C:nucleus"/>
    <property type="evidence" value="ECO:0007669"/>
    <property type="project" value="UniProtKB-SubCell"/>
</dbReference>
<evidence type="ECO:0000313" key="11">
    <source>
        <dbReference type="Proteomes" id="UP000002279"/>
    </source>
</evidence>
<dbReference type="GO" id="GO:0005737">
    <property type="term" value="C:cytoplasm"/>
    <property type="evidence" value="ECO:0007669"/>
    <property type="project" value="UniProtKB-SubCell"/>
</dbReference>
<comment type="subcellular location">
    <subcellularLocation>
        <location evidence="2">Cytoplasm</location>
    </subcellularLocation>
    <subcellularLocation>
        <location evidence="1">Nucleus</location>
    </subcellularLocation>
</comment>
<evidence type="ECO:0000256" key="5">
    <source>
        <dbReference type="ARBA" id="ARBA00022741"/>
    </source>
</evidence>
<accession>A0A6I8N7C1</accession>
<dbReference type="PROSITE" id="PS51717">
    <property type="entry name" value="G_VLIG"/>
    <property type="match status" value="1"/>
</dbReference>
<dbReference type="OMA" id="MHYYNIF"/>
<evidence type="ECO:0000256" key="4">
    <source>
        <dbReference type="ARBA" id="ARBA00022490"/>
    </source>
</evidence>
<keyword evidence="7" id="KW-0539">Nucleus</keyword>
<evidence type="ECO:0000256" key="3">
    <source>
        <dbReference type="ARBA" id="ARBA00006828"/>
    </source>
</evidence>
<evidence type="ECO:0000256" key="2">
    <source>
        <dbReference type="ARBA" id="ARBA00004496"/>
    </source>
</evidence>
<evidence type="ECO:0000256" key="7">
    <source>
        <dbReference type="ARBA" id="ARBA00023242"/>
    </source>
</evidence>
<keyword evidence="6" id="KW-0342">GTP-binding</keyword>
<proteinExistence type="inferred from homology"/>
<keyword evidence="5" id="KW-0547">Nucleotide-binding</keyword>
<evidence type="ECO:0000259" key="9">
    <source>
        <dbReference type="PROSITE" id="PS51717"/>
    </source>
</evidence>
<evidence type="ECO:0000313" key="10">
    <source>
        <dbReference type="Ensembl" id="ENSOANP00000036862.1"/>
    </source>
</evidence>
<dbReference type="Bgee" id="ENSOANG00000049790">
    <property type="expression patterns" value="Expressed in liver and 1 other cell type or tissue"/>
</dbReference>
<dbReference type="Proteomes" id="UP000002279">
    <property type="component" value="Chromosome 2"/>
</dbReference>
<dbReference type="InterPro" id="IPR057365">
    <property type="entry name" value="URGCP"/>
</dbReference>
<feature type="compositionally biased region" description="Polar residues" evidence="8">
    <location>
        <begin position="423"/>
        <end position="444"/>
    </location>
</feature>
<reference evidence="10" key="2">
    <citation type="submission" date="2025-08" db="UniProtKB">
        <authorList>
            <consortium name="Ensembl"/>
        </authorList>
    </citation>
    <scope>IDENTIFICATION</scope>
    <source>
        <strain evidence="10">Glennie</strain>
    </source>
</reference>
<comment type="similarity">
    <text evidence="3">Belongs to the TRAFAC class dynamin-like GTPase superfamily. Very large inducible GTPase (VLIG) family.</text>
</comment>
<dbReference type="InterPro" id="IPR030383">
    <property type="entry name" value="G_VLIG_dom"/>
</dbReference>
<name>A0A6I8N7C1_ORNAN</name>
<dbReference type="PANTHER" id="PTHR22796:SF6">
    <property type="entry name" value="INTERFERON-INDUCED VERY LARGE GTPASE 1-RELATED"/>
    <property type="match status" value="1"/>
</dbReference>
<dbReference type="PANTHER" id="PTHR22796">
    <property type="entry name" value="URG4-RELATED"/>
    <property type="match status" value="1"/>
</dbReference>
<dbReference type="GO" id="GO:0005525">
    <property type="term" value="F:GTP binding"/>
    <property type="evidence" value="ECO:0007669"/>
    <property type="project" value="UniProtKB-KW"/>
</dbReference>
<evidence type="ECO:0000256" key="1">
    <source>
        <dbReference type="ARBA" id="ARBA00004123"/>
    </source>
</evidence>
<dbReference type="InterPro" id="IPR027417">
    <property type="entry name" value="P-loop_NTPase"/>
</dbReference>
<feature type="region of interest" description="Disordered" evidence="8">
    <location>
        <begin position="422"/>
        <end position="450"/>
    </location>
</feature>
<reference evidence="10" key="3">
    <citation type="submission" date="2025-09" db="UniProtKB">
        <authorList>
            <consortium name="Ensembl"/>
        </authorList>
    </citation>
    <scope>IDENTIFICATION</scope>
    <source>
        <strain evidence="10">Glennie</strain>
    </source>
</reference>